<organism evidence="2 3">
    <name type="scientific">Temnothorax longispinosus</name>
    <dbReference type="NCBI Taxonomy" id="300112"/>
    <lineage>
        <taxon>Eukaryota</taxon>
        <taxon>Metazoa</taxon>
        <taxon>Ecdysozoa</taxon>
        <taxon>Arthropoda</taxon>
        <taxon>Hexapoda</taxon>
        <taxon>Insecta</taxon>
        <taxon>Pterygota</taxon>
        <taxon>Neoptera</taxon>
        <taxon>Endopterygota</taxon>
        <taxon>Hymenoptera</taxon>
        <taxon>Apocrita</taxon>
        <taxon>Aculeata</taxon>
        <taxon>Formicoidea</taxon>
        <taxon>Formicidae</taxon>
        <taxon>Myrmicinae</taxon>
        <taxon>Temnothorax</taxon>
    </lineage>
</organism>
<dbReference type="Proteomes" id="UP000310200">
    <property type="component" value="Unassembled WGS sequence"/>
</dbReference>
<evidence type="ECO:0000313" key="2">
    <source>
        <dbReference type="EMBL" id="TGZ49419.1"/>
    </source>
</evidence>
<dbReference type="EMBL" id="QBLH01002144">
    <property type="protein sequence ID" value="TGZ49419.1"/>
    <property type="molecule type" value="Genomic_DNA"/>
</dbReference>
<feature type="compositionally biased region" description="Basic and acidic residues" evidence="1">
    <location>
        <begin position="27"/>
        <end position="45"/>
    </location>
</feature>
<protein>
    <submittedName>
        <fullName evidence="2">Uncharacterized protein</fullName>
    </submittedName>
</protein>
<feature type="region of interest" description="Disordered" evidence="1">
    <location>
        <begin position="27"/>
        <end position="48"/>
    </location>
</feature>
<accession>A0A4S2KN45</accession>
<evidence type="ECO:0000256" key="1">
    <source>
        <dbReference type="SAM" id="MobiDB-lite"/>
    </source>
</evidence>
<dbReference type="Pfam" id="PF03690">
    <property type="entry name" value="MYG1_exonuc"/>
    <property type="match status" value="1"/>
</dbReference>
<dbReference type="STRING" id="300112.A0A4S2KN45"/>
<dbReference type="InterPro" id="IPR003226">
    <property type="entry name" value="MYG1_exonuclease"/>
</dbReference>
<evidence type="ECO:0000313" key="3">
    <source>
        <dbReference type="Proteomes" id="UP000310200"/>
    </source>
</evidence>
<keyword evidence="3" id="KW-1185">Reference proteome</keyword>
<dbReference type="AlphaFoldDB" id="A0A4S2KN45"/>
<gene>
    <name evidence="2" type="ORF">DBV15_09771</name>
</gene>
<reference evidence="2 3" key="1">
    <citation type="journal article" date="2019" name="Philos. Trans. R. Soc. Lond., B, Biol. Sci.">
        <title>Ant behaviour and brain gene expression of defending hosts depend on the ecological success of the intruding social parasite.</title>
        <authorList>
            <person name="Kaur R."/>
            <person name="Stoldt M."/>
            <person name="Jongepier E."/>
            <person name="Feldmeyer B."/>
            <person name="Menzel F."/>
            <person name="Bornberg-Bauer E."/>
            <person name="Foitzik S."/>
        </authorList>
    </citation>
    <scope>NUCLEOTIDE SEQUENCE [LARGE SCALE GENOMIC DNA]</scope>
    <source>
        <tissue evidence="2">Whole body</tissue>
    </source>
</reference>
<sequence>MSEARTNRAHGHRCRRKVTDVHVEFGGHREDAAGSISDEGHRSSRDNPVQLAEGVALEEAKRETRVFSQYSKSWMRTWLPRMSLPKAWGGLENDALEEACGIEGALFVLSDRCRGGHKTKDGAVAMARKALEIGKTVQS</sequence>
<name>A0A4S2KN45_9HYME</name>
<comment type="caution">
    <text evidence="2">The sequence shown here is derived from an EMBL/GenBank/DDBJ whole genome shotgun (WGS) entry which is preliminary data.</text>
</comment>
<proteinExistence type="predicted"/>